<keyword evidence="1" id="KW-0862">Zinc</keyword>
<dbReference type="PANTHER" id="PTHR33202">
    <property type="entry name" value="ZINC UPTAKE REGULATION PROTEIN"/>
    <property type="match status" value="1"/>
</dbReference>
<comment type="subcellular location">
    <subcellularLocation>
        <location evidence="1">Cytoplasm</location>
    </subcellularLocation>
</comment>
<dbReference type="Pfam" id="PF01475">
    <property type="entry name" value="FUR"/>
    <property type="match status" value="1"/>
</dbReference>
<dbReference type="OrthoDB" id="9800477at2"/>
<dbReference type="GO" id="GO:0008270">
    <property type="term" value="F:zinc ion binding"/>
    <property type="evidence" value="ECO:0007669"/>
    <property type="project" value="TreeGrafter"/>
</dbReference>
<keyword evidence="1" id="KW-0805">Transcription regulation</keyword>
<evidence type="ECO:0000256" key="1">
    <source>
        <dbReference type="RuleBase" id="RU364037"/>
    </source>
</evidence>
<dbReference type="GO" id="GO:1900376">
    <property type="term" value="P:regulation of secondary metabolite biosynthetic process"/>
    <property type="evidence" value="ECO:0007669"/>
    <property type="project" value="TreeGrafter"/>
</dbReference>
<gene>
    <name evidence="1" type="primary">fur</name>
    <name evidence="2" type="ORF">DES32_0102</name>
</gene>
<evidence type="ECO:0000313" key="2">
    <source>
        <dbReference type="EMBL" id="REF88891.1"/>
    </source>
</evidence>
<proteinExistence type="inferred from homology"/>
<dbReference type="CDD" id="cd07153">
    <property type="entry name" value="Fur_like"/>
    <property type="match status" value="1"/>
</dbReference>
<keyword evidence="1" id="KW-0804">Transcription</keyword>
<dbReference type="Proteomes" id="UP000256900">
    <property type="component" value="Unassembled WGS sequence"/>
</dbReference>
<keyword evidence="1" id="KW-0479">Metal-binding</keyword>
<dbReference type="InterPro" id="IPR002481">
    <property type="entry name" value="FUR"/>
</dbReference>
<dbReference type="NCBIfam" id="NF045678">
    <property type="entry name" value="TransRegIrrA"/>
    <property type="match status" value="1"/>
</dbReference>
<comment type="subunit">
    <text evidence="1">Homodimer.</text>
</comment>
<dbReference type="GO" id="GO:0000976">
    <property type="term" value="F:transcription cis-regulatory region binding"/>
    <property type="evidence" value="ECO:0007669"/>
    <property type="project" value="TreeGrafter"/>
</dbReference>
<evidence type="ECO:0000313" key="3">
    <source>
        <dbReference type="Proteomes" id="UP000256900"/>
    </source>
</evidence>
<dbReference type="EMBL" id="QUMO01000001">
    <property type="protein sequence ID" value="REF88891.1"/>
    <property type="molecule type" value="Genomic_DNA"/>
</dbReference>
<dbReference type="SUPFAM" id="SSF46785">
    <property type="entry name" value="Winged helix' DNA-binding domain"/>
    <property type="match status" value="1"/>
</dbReference>
<keyword evidence="1" id="KW-0678">Repressor</keyword>
<sequence length="162" mass="17755">MTGLPLENIVGRPALSERRMQSILAGYGLRATRQRIGLIKLLFGAGNRHVTADVLAAEAQAVRMPMSLATVYNVLNLFAEVGLVRGLPIDTGRMVFDTNTSNHSHFFFEDTGKISDIPFDSVRLAEHVTPPKGYEIAKVDVVVRLRPIPSSRLVSSNESPLD</sequence>
<reference evidence="2 3" key="1">
    <citation type="submission" date="2018-08" db="EMBL/GenBank/DDBJ databases">
        <title>Genomic Encyclopedia of Type Strains, Phase IV (KMG-IV): sequencing the most valuable type-strain genomes for metagenomic binning, comparative biology and taxonomic classification.</title>
        <authorList>
            <person name="Goeker M."/>
        </authorList>
    </citation>
    <scope>NUCLEOTIDE SEQUENCE [LARGE SCALE GENOMIC DNA]</scope>
    <source>
        <strain evidence="2 3">BW863</strain>
    </source>
</reference>
<dbReference type="RefSeq" id="WP_115834736.1">
    <property type="nucleotide sequence ID" value="NZ_CP025086.1"/>
</dbReference>
<dbReference type="GO" id="GO:0003700">
    <property type="term" value="F:DNA-binding transcription factor activity"/>
    <property type="evidence" value="ECO:0007669"/>
    <property type="project" value="UniProtKB-UniRule"/>
</dbReference>
<dbReference type="Gene3D" id="1.10.10.10">
    <property type="entry name" value="Winged helix-like DNA-binding domain superfamily/Winged helix DNA-binding domain"/>
    <property type="match status" value="1"/>
</dbReference>
<comment type="caution">
    <text evidence="2">The sequence shown here is derived from an EMBL/GenBank/DDBJ whole genome shotgun (WGS) entry which is preliminary data.</text>
</comment>
<accession>A0A3D9Z1E6</accession>
<keyword evidence="3" id="KW-1185">Reference proteome</keyword>
<comment type="similarity">
    <text evidence="1">Belongs to the Fur family.</text>
</comment>
<keyword evidence="1" id="KW-0238">DNA-binding</keyword>
<dbReference type="PANTHER" id="PTHR33202:SF7">
    <property type="entry name" value="FERRIC UPTAKE REGULATION PROTEIN"/>
    <property type="match status" value="1"/>
</dbReference>
<keyword evidence="1" id="KW-0408">Iron</keyword>
<protein>
    <recommendedName>
        <fullName evidence="1">Ferric uptake regulation protein</fullName>
    </recommendedName>
</protein>
<dbReference type="GO" id="GO:0005737">
    <property type="term" value="C:cytoplasm"/>
    <property type="evidence" value="ECO:0007669"/>
    <property type="project" value="UniProtKB-SubCell"/>
</dbReference>
<name>A0A3D9Z1E6_9HYPH</name>
<dbReference type="InterPro" id="IPR036390">
    <property type="entry name" value="WH_DNA-bd_sf"/>
</dbReference>
<keyword evidence="1" id="KW-0963">Cytoplasm</keyword>
<dbReference type="InterPro" id="IPR036388">
    <property type="entry name" value="WH-like_DNA-bd_sf"/>
</dbReference>
<dbReference type="AlphaFoldDB" id="A0A3D9Z1E6"/>
<organism evidence="2 3">
    <name type="scientific">Methylovirgula ligni</name>
    <dbReference type="NCBI Taxonomy" id="569860"/>
    <lineage>
        <taxon>Bacteria</taxon>
        <taxon>Pseudomonadati</taxon>
        <taxon>Pseudomonadota</taxon>
        <taxon>Alphaproteobacteria</taxon>
        <taxon>Hyphomicrobiales</taxon>
        <taxon>Beijerinckiaceae</taxon>
        <taxon>Methylovirgula</taxon>
    </lineage>
</organism>
<dbReference type="GO" id="GO:0045892">
    <property type="term" value="P:negative regulation of DNA-templated transcription"/>
    <property type="evidence" value="ECO:0007669"/>
    <property type="project" value="TreeGrafter"/>
</dbReference>